<evidence type="ECO:0000313" key="2">
    <source>
        <dbReference type="Proteomes" id="UP000009062"/>
    </source>
</evidence>
<keyword evidence="2" id="KW-1185">Reference proteome</keyword>
<protein>
    <submittedName>
        <fullName evidence="1">Uncharacterized protein</fullName>
    </submittedName>
</protein>
<reference evidence="1 2" key="1">
    <citation type="journal article" date="2012" name="Stand. Genomic Sci.">
        <title>Complete genome sequence of Pyrobaculum oguniense.</title>
        <authorList>
            <person name="Bernick D.L."/>
            <person name="Karplus K."/>
            <person name="Lui L.M."/>
            <person name="Coker J.K."/>
            <person name="Murphy J.N."/>
            <person name="Chan P.P."/>
            <person name="Cozen A.E."/>
            <person name="Lowe T.M."/>
        </authorList>
    </citation>
    <scope>NUCLEOTIDE SEQUENCE [LARGE SCALE GENOMIC DNA]</scope>
    <source>
        <strain evidence="1 2">TE7</strain>
    </source>
</reference>
<dbReference type="Proteomes" id="UP000009062">
    <property type="component" value="Chromosome"/>
</dbReference>
<dbReference type="AlphaFoldDB" id="H6Q7N3"/>
<proteinExistence type="predicted"/>
<organism evidence="1 2">
    <name type="scientific">Pyrobaculum oguniense (strain DSM 13380 / JCM 10595 / TE7)</name>
    <dbReference type="NCBI Taxonomy" id="698757"/>
    <lineage>
        <taxon>Archaea</taxon>
        <taxon>Thermoproteota</taxon>
        <taxon>Thermoprotei</taxon>
        <taxon>Thermoproteales</taxon>
        <taxon>Thermoproteaceae</taxon>
        <taxon>Pyrobaculum</taxon>
    </lineage>
</organism>
<dbReference type="eggNOG" id="arCOG01204">
    <property type="taxonomic scope" value="Archaea"/>
</dbReference>
<dbReference type="HOGENOM" id="CLU_2911687_0_0_2"/>
<dbReference type="KEGG" id="pog:Pogu_0436"/>
<sequence>MPRIDMALDKWIEVAKAREAELKDAVRRFVLEHCTRGDVVLLSSRTRGDSHALSDWDIPHN</sequence>
<accession>H6Q7N3</accession>
<evidence type="ECO:0000313" key="1">
    <source>
        <dbReference type="EMBL" id="AFA38463.1"/>
    </source>
</evidence>
<gene>
    <name evidence="1" type="ordered locus">Pogu_0436</name>
</gene>
<name>H6Q7N3_PYROT</name>
<dbReference type="EMBL" id="CP003316">
    <property type="protein sequence ID" value="AFA38463.1"/>
    <property type="molecule type" value="Genomic_DNA"/>
</dbReference>